<reference evidence="7 8" key="1">
    <citation type="submission" date="2023-06" db="EMBL/GenBank/DDBJ databases">
        <title>Black Yeasts Isolated from many extreme environments.</title>
        <authorList>
            <person name="Coleine C."/>
            <person name="Stajich J.E."/>
            <person name="Selbmann L."/>
        </authorList>
    </citation>
    <scope>NUCLEOTIDE SEQUENCE [LARGE SCALE GENOMIC DNA]</scope>
    <source>
        <strain evidence="7 8">CCFEE 5887</strain>
    </source>
</reference>
<keyword evidence="8" id="KW-1185">Reference proteome</keyword>
<proteinExistence type="predicted"/>
<comment type="caution">
    <text evidence="7">The sequence shown here is derived from an EMBL/GenBank/DDBJ whole genome shotgun (WGS) entry which is preliminary data.</text>
</comment>
<dbReference type="PANTHER" id="PTHR46972">
    <property type="entry name" value="MONOOXYGENASE ASQM-RELATED"/>
    <property type="match status" value="1"/>
</dbReference>
<dbReference type="Pfam" id="PF01494">
    <property type="entry name" value="FAD_binding_3"/>
    <property type="match status" value="1"/>
</dbReference>
<dbReference type="InterPro" id="IPR002938">
    <property type="entry name" value="FAD-bd"/>
</dbReference>
<dbReference type="Proteomes" id="UP001345827">
    <property type="component" value="Unassembled WGS sequence"/>
</dbReference>
<protein>
    <recommendedName>
        <fullName evidence="6">FAD-binding domain-containing protein</fullName>
    </recommendedName>
</protein>
<feature type="domain" description="FAD-binding" evidence="6">
    <location>
        <begin position="132"/>
        <end position="417"/>
    </location>
</feature>
<evidence type="ECO:0000313" key="8">
    <source>
        <dbReference type="Proteomes" id="UP001345827"/>
    </source>
</evidence>
<keyword evidence="4" id="KW-0503">Monooxygenase</keyword>
<evidence type="ECO:0000256" key="2">
    <source>
        <dbReference type="ARBA" id="ARBA00022827"/>
    </source>
</evidence>
<evidence type="ECO:0000256" key="4">
    <source>
        <dbReference type="ARBA" id="ARBA00023033"/>
    </source>
</evidence>
<evidence type="ECO:0000313" key="7">
    <source>
        <dbReference type="EMBL" id="KAK5535323.1"/>
    </source>
</evidence>
<evidence type="ECO:0000256" key="1">
    <source>
        <dbReference type="ARBA" id="ARBA00022630"/>
    </source>
</evidence>
<dbReference type="InterPro" id="IPR036188">
    <property type="entry name" value="FAD/NAD-bd_sf"/>
</dbReference>
<dbReference type="GO" id="GO:0004497">
    <property type="term" value="F:monooxygenase activity"/>
    <property type="evidence" value="ECO:0007669"/>
    <property type="project" value="UniProtKB-KW"/>
</dbReference>
<name>A0AAV9Q514_9PEZI</name>
<keyword evidence="3" id="KW-0560">Oxidoreductase</keyword>
<dbReference type="Gene3D" id="3.50.50.60">
    <property type="entry name" value="FAD/NAD(P)-binding domain"/>
    <property type="match status" value="1"/>
</dbReference>
<evidence type="ECO:0000256" key="5">
    <source>
        <dbReference type="SAM" id="MobiDB-lite"/>
    </source>
</evidence>
<dbReference type="GO" id="GO:0071949">
    <property type="term" value="F:FAD binding"/>
    <property type="evidence" value="ECO:0007669"/>
    <property type="project" value="InterPro"/>
</dbReference>
<sequence>MESVRLRDIISSDSSIARWHSEQLKPAAHEPRKNPEPYKVDSSGELSTKPASAAMAPKAGEHFLAGRHIIVAGGGIAGTAFVSALIQQWDSSQQQRPEITIFERAHSRETYLAQDPYTLNLNGDNRDEGLVALQRLGLLESIRANATLNSGAIRVWSDKWKELASLHPQAHPDLPAATMRITRQNLKRILIESVEKKTNGVNWRWASTVTSAERLSTGQIRVTIVSDVEEEDNISTSMQDCDLLIAADGVNSRIRASLRSHDMKLEYTGATQIGGISHLPDGLPALIREDYGLQMSSGEGVCCIYTPFDDNTIGWALSTMGPERKAKTDFTAEEFVALKNEALKTATMFQEPFRSVVEATDPATAFVRPAMEKQAFQHDARTRGVVFIGDANHVLSPYEIVGANLALNDGWDLAEQICKNGSIEAAVEAYGKLSVARFEKPFKFSHERVRFGHSTGMLWKMYKYGMAAQRAMSKH</sequence>
<organism evidence="7 8">
    <name type="scientific">Vermiconidia calcicola</name>
    <dbReference type="NCBI Taxonomy" id="1690605"/>
    <lineage>
        <taxon>Eukaryota</taxon>
        <taxon>Fungi</taxon>
        <taxon>Dikarya</taxon>
        <taxon>Ascomycota</taxon>
        <taxon>Pezizomycotina</taxon>
        <taxon>Dothideomycetes</taxon>
        <taxon>Dothideomycetidae</taxon>
        <taxon>Mycosphaerellales</taxon>
        <taxon>Extremaceae</taxon>
        <taxon>Vermiconidia</taxon>
    </lineage>
</organism>
<feature type="compositionally biased region" description="Basic and acidic residues" evidence="5">
    <location>
        <begin position="23"/>
        <end position="39"/>
    </location>
</feature>
<evidence type="ECO:0000259" key="6">
    <source>
        <dbReference type="Pfam" id="PF01494"/>
    </source>
</evidence>
<evidence type="ECO:0000256" key="3">
    <source>
        <dbReference type="ARBA" id="ARBA00023002"/>
    </source>
</evidence>
<keyword evidence="1" id="KW-0285">Flavoprotein</keyword>
<feature type="region of interest" description="Disordered" evidence="5">
    <location>
        <begin position="23"/>
        <end position="54"/>
    </location>
</feature>
<dbReference type="AlphaFoldDB" id="A0AAV9Q514"/>
<accession>A0AAV9Q514</accession>
<dbReference type="PRINTS" id="PR00420">
    <property type="entry name" value="RNGMNOXGNASE"/>
</dbReference>
<keyword evidence="2" id="KW-0274">FAD</keyword>
<dbReference type="EMBL" id="JAXLQG010000010">
    <property type="protein sequence ID" value="KAK5535323.1"/>
    <property type="molecule type" value="Genomic_DNA"/>
</dbReference>
<dbReference type="PANTHER" id="PTHR46972:SF1">
    <property type="entry name" value="FAD DEPENDENT OXIDOREDUCTASE DOMAIN-CONTAINING PROTEIN"/>
    <property type="match status" value="1"/>
</dbReference>
<dbReference type="SUPFAM" id="SSF51905">
    <property type="entry name" value="FAD/NAD(P)-binding domain"/>
    <property type="match status" value="1"/>
</dbReference>
<gene>
    <name evidence="7" type="ORF">LTR25_006331</name>
</gene>